<evidence type="ECO:0000259" key="6">
    <source>
        <dbReference type="PROSITE" id="PS51504"/>
    </source>
</evidence>
<evidence type="ECO:0000256" key="1">
    <source>
        <dbReference type="ARBA" id="ARBA00004123"/>
    </source>
</evidence>
<feature type="compositionally biased region" description="Polar residues" evidence="5">
    <location>
        <begin position="1"/>
        <end position="21"/>
    </location>
</feature>
<dbReference type="GO" id="GO:0000786">
    <property type="term" value="C:nucleosome"/>
    <property type="evidence" value="ECO:0007669"/>
    <property type="project" value="InterPro"/>
</dbReference>
<evidence type="ECO:0000256" key="5">
    <source>
        <dbReference type="SAM" id="MobiDB-lite"/>
    </source>
</evidence>
<dbReference type="InterPro" id="IPR036390">
    <property type="entry name" value="WH_DNA-bd_sf"/>
</dbReference>
<protein>
    <recommendedName>
        <fullName evidence="6">H15 domain-containing protein</fullName>
    </recommendedName>
</protein>
<dbReference type="InterPro" id="IPR036388">
    <property type="entry name" value="WH-like_DNA-bd_sf"/>
</dbReference>
<dbReference type="PROSITE" id="PS51504">
    <property type="entry name" value="H15"/>
    <property type="match status" value="1"/>
</dbReference>
<dbReference type="GO" id="GO:0003690">
    <property type="term" value="F:double-stranded DNA binding"/>
    <property type="evidence" value="ECO:0007669"/>
    <property type="project" value="TreeGrafter"/>
</dbReference>
<evidence type="ECO:0000313" key="8">
    <source>
        <dbReference type="Proteomes" id="UP001177003"/>
    </source>
</evidence>
<gene>
    <name evidence="7" type="ORF">LSALG_LOCUS15959</name>
</gene>
<keyword evidence="3" id="KW-0238">DNA-binding</keyword>
<keyword evidence="4" id="KW-0539">Nucleus</keyword>
<name>A0AA35YL99_LACSI</name>
<evidence type="ECO:0000256" key="3">
    <source>
        <dbReference type="ARBA" id="ARBA00023125"/>
    </source>
</evidence>
<evidence type="ECO:0000313" key="7">
    <source>
        <dbReference type="EMBL" id="CAI9275942.1"/>
    </source>
</evidence>
<dbReference type="GO" id="GO:0031492">
    <property type="term" value="F:nucleosomal DNA binding"/>
    <property type="evidence" value="ECO:0007669"/>
    <property type="project" value="TreeGrafter"/>
</dbReference>
<dbReference type="Pfam" id="PF02178">
    <property type="entry name" value="AT_hook"/>
    <property type="match status" value="4"/>
</dbReference>
<dbReference type="GO" id="GO:0030261">
    <property type="term" value="P:chromosome condensation"/>
    <property type="evidence" value="ECO:0007669"/>
    <property type="project" value="TreeGrafter"/>
</dbReference>
<evidence type="ECO:0000256" key="2">
    <source>
        <dbReference type="ARBA" id="ARBA00004286"/>
    </source>
</evidence>
<accession>A0AA35YL99</accession>
<dbReference type="InterPro" id="IPR017956">
    <property type="entry name" value="AT_hook_DNA-bd_motif"/>
</dbReference>
<dbReference type="Gene3D" id="1.10.10.10">
    <property type="entry name" value="Winged helix-like DNA-binding domain superfamily/Winged helix DNA-binding domain"/>
    <property type="match status" value="1"/>
</dbReference>
<dbReference type="PANTHER" id="PTHR11467:SF103">
    <property type="entry name" value="HMG-Y-RELATED PROTEIN A"/>
    <property type="match status" value="1"/>
</dbReference>
<dbReference type="FunFam" id="1.10.10.10:FF:000493">
    <property type="entry name" value="HMG-Y-related protein A"/>
    <property type="match status" value="1"/>
</dbReference>
<dbReference type="GO" id="GO:0005730">
    <property type="term" value="C:nucleolus"/>
    <property type="evidence" value="ECO:0007669"/>
    <property type="project" value="TreeGrafter"/>
</dbReference>
<reference evidence="7" key="1">
    <citation type="submission" date="2023-04" db="EMBL/GenBank/DDBJ databases">
        <authorList>
            <person name="Vijverberg K."/>
            <person name="Xiong W."/>
            <person name="Schranz E."/>
        </authorList>
    </citation>
    <scope>NUCLEOTIDE SEQUENCE</scope>
</reference>
<evidence type="ECO:0000256" key="4">
    <source>
        <dbReference type="ARBA" id="ARBA00023242"/>
    </source>
</evidence>
<keyword evidence="8" id="KW-1185">Reference proteome</keyword>
<dbReference type="Pfam" id="PF00538">
    <property type="entry name" value="Linker_histone"/>
    <property type="match status" value="1"/>
</dbReference>
<sequence>MVEPQTDSSAPAGPQTDSPASPYQVLPKYPEMIFAAIEAVDVKNGANKSAISKQIEDTYGSLPAAHSTLLSHHLNKMKASGELIIVKNNYVKPDPNASPKRGRGRPAKPKEPLPEGIVVSPPRPRGRPPKPRDPLAPVTDSTPRPRGRPKKVQDPLAQTPVKVGPSRPRGRPPNPDSAAKKAAQSLSGRKRGRPPKVGGASTASKPPPPSGERRGRGRPPKVQTPAAAPVGDLIEKQD</sequence>
<dbReference type="SMART" id="SM00526">
    <property type="entry name" value="H15"/>
    <property type="match status" value="1"/>
</dbReference>
<comment type="subcellular location">
    <subcellularLocation>
        <location evidence="2">Chromosome</location>
    </subcellularLocation>
    <subcellularLocation>
        <location evidence="1">Nucleus</location>
    </subcellularLocation>
</comment>
<dbReference type="SMART" id="SM00384">
    <property type="entry name" value="AT_hook"/>
    <property type="match status" value="6"/>
</dbReference>
<dbReference type="GO" id="GO:0045910">
    <property type="term" value="P:negative regulation of DNA recombination"/>
    <property type="evidence" value="ECO:0007669"/>
    <property type="project" value="TreeGrafter"/>
</dbReference>
<proteinExistence type="predicted"/>
<feature type="region of interest" description="Disordered" evidence="5">
    <location>
        <begin position="90"/>
        <end position="238"/>
    </location>
</feature>
<dbReference type="GO" id="GO:0006334">
    <property type="term" value="P:nucleosome assembly"/>
    <property type="evidence" value="ECO:0007669"/>
    <property type="project" value="InterPro"/>
</dbReference>
<feature type="domain" description="H15" evidence="6">
    <location>
        <begin position="25"/>
        <end position="94"/>
    </location>
</feature>
<dbReference type="InterPro" id="IPR005818">
    <property type="entry name" value="Histone_H1/H5_H15"/>
</dbReference>
<dbReference type="SUPFAM" id="SSF46785">
    <property type="entry name" value="Winged helix' DNA-binding domain"/>
    <property type="match status" value="1"/>
</dbReference>
<organism evidence="7 8">
    <name type="scientific">Lactuca saligna</name>
    <name type="common">Willowleaf lettuce</name>
    <dbReference type="NCBI Taxonomy" id="75948"/>
    <lineage>
        <taxon>Eukaryota</taxon>
        <taxon>Viridiplantae</taxon>
        <taxon>Streptophyta</taxon>
        <taxon>Embryophyta</taxon>
        <taxon>Tracheophyta</taxon>
        <taxon>Spermatophyta</taxon>
        <taxon>Magnoliopsida</taxon>
        <taxon>eudicotyledons</taxon>
        <taxon>Gunneridae</taxon>
        <taxon>Pentapetalae</taxon>
        <taxon>asterids</taxon>
        <taxon>campanulids</taxon>
        <taxon>Asterales</taxon>
        <taxon>Asteraceae</taxon>
        <taxon>Cichorioideae</taxon>
        <taxon>Cichorieae</taxon>
        <taxon>Lactucinae</taxon>
        <taxon>Lactuca</taxon>
    </lineage>
</organism>
<dbReference type="PRINTS" id="PR00929">
    <property type="entry name" value="ATHOOK"/>
</dbReference>
<dbReference type="EMBL" id="OX465079">
    <property type="protein sequence ID" value="CAI9275942.1"/>
    <property type="molecule type" value="Genomic_DNA"/>
</dbReference>
<dbReference type="Proteomes" id="UP001177003">
    <property type="component" value="Chromosome 3"/>
</dbReference>
<feature type="region of interest" description="Disordered" evidence="5">
    <location>
        <begin position="1"/>
        <end position="24"/>
    </location>
</feature>
<dbReference type="PANTHER" id="PTHR11467">
    <property type="entry name" value="HISTONE H1"/>
    <property type="match status" value="1"/>
</dbReference>
<dbReference type="AlphaFoldDB" id="A0AA35YL99"/>